<organism evidence="7 8">
    <name type="scientific">Paenibacillus mucilaginosus 3016</name>
    <dbReference type="NCBI Taxonomy" id="1116391"/>
    <lineage>
        <taxon>Bacteria</taxon>
        <taxon>Bacillati</taxon>
        <taxon>Bacillota</taxon>
        <taxon>Bacilli</taxon>
        <taxon>Bacillales</taxon>
        <taxon>Paenibacillaceae</taxon>
        <taxon>Paenibacillus</taxon>
    </lineage>
</organism>
<proteinExistence type="predicted"/>
<dbReference type="PANTHER" id="PTHR30250:SF26">
    <property type="entry name" value="PSMA PROTEIN"/>
    <property type="match status" value="1"/>
</dbReference>
<dbReference type="KEGG" id="pmq:PM3016_6360"/>
<keyword evidence="4 6" id="KW-1133">Transmembrane helix</keyword>
<feature type="transmembrane region" description="Helical" evidence="6">
    <location>
        <begin position="100"/>
        <end position="120"/>
    </location>
</feature>
<feature type="transmembrane region" description="Helical" evidence="6">
    <location>
        <begin position="391"/>
        <end position="410"/>
    </location>
</feature>
<feature type="transmembrane region" description="Helical" evidence="6">
    <location>
        <begin position="416"/>
        <end position="433"/>
    </location>
</feature>
<keyword evidence="2" id="KW-1003">Cell membrane</keyword>
<reference evidence="7 8" key="1">
    <citation type="journal article" date="2012" name="J. Bacteriol.">
        <title>Complete Genome Sequence of Paenibacillus mucilaginosus 3016, a Bacterium Functional as Microbial Fertilizer.</title>
        <authorList>
            <person name="Ma M."/>
            <person name="Wang Z."/>
            <person name="Li L."/>
            <person name="Jiang X."/>
            <person name="Guan D."/>
            <person name="Cao F."/>
            <person name="Chen H."/>
            <person name="Wang X."/>
            <person name="Shen D."/>
            <person name="Du B."/>
            <person name="Li J."/>
        </authorList>
    </citation>
    <scope>NUCLEOTIDE SEQUENCE [LARGE SCALE GENOMIC DNA]</scope>
    <source>
        <strain evidence="7 8">3016</strain>
    </source>
</reference>
<dbReference type="EMBL" id="CP003235">
    <property type="protein sequence ID" value="AFC32992.1"/>
    <property type="molecule type" value="Genomic_DNA"/>
</dbReference>
<feature type="transmembrane region" description="Helical" evidence="6">
    <location>
        <begin position="21"/>
        <end position="45"/>
    </location>
</feature>
<sequence>MRSALKTLFGKAKQMGKTRDFKNLTYSSMEFIVNPLITILITPLLLKMLGAEFYGSWILMGSIIAILSVTNLGVSSSVVKFGSAYLETHDYVSFNRVLRFTMALCLLIGAGTTVLLYLLGPSLLVLFQNAAGETGEQIVAATRVLGAVVGVKIISSVFAAVCMAHHRYDVLNKTNMLVNVVTNLMSVVLVYFGFKLLGLVVLMLLMSIGAAGFQYMIGRRLSPELNYTPRWDREASRTVLGYGMYSWLQVISSVIYTQMDRVIISSFLGPAALGMYSVCMQLAAKLHEIPAAAGAFLFPKFSSLRESGNVEELKKVYIFANKIVILAVTSLSVPMLLYAESILTVWISPEFAAEASTLLRLLIVGVASGTVAIVAFYYLNGTEYVKLNTGINFGTSAATLLGSLILIPLLGIPGAAFSRMLGFPIGIGARVFIEFRLMGLKMKLLLGTLIPPVCLFLLSGMWVYWSGGPSAGSLISLLLQLAAAGTVVLILMGVLLFGVKILSLRIGRLRKREREEAV</sequence>
<feature type="transmembrane region" description="Helical" evidence="6">
    <location>
        <begin position="176"/>
        <end position="194"/>
    </location>
</feature>
<protein>
    <recommendedName>
        <fullName evidence="9">Polysaccharide biosynthesis protein</fullName>
    </recommendedName>
</protein>
<feature type="transmembrane region" description="Helical" evidence="6">
    <location>
        <begin position="262"/>
        <end position="279"/>
    </location>
</feature>
<feature type="transmembrane region" description="Helical" evidence="6">
    <location>
        <begin position="359"/>
        <end position="379"/>
    </location>
</feature>
<feature type="transmembrane region" description="Helical" evidence="6">
    <location>
        <begin position="239"/>
        <end position="256"/>
    </location>
</feature>
<name>H6NE39_9BACL</name>
<dbReference type="PANTHER" id="PTHR30250">
    <property type="entry name" value="PST FAMILY PREDICTED COLANIC ACID TRANSPORTER"/>
    <property type="match status" value="1"/>
</dbReference>
<evidence type="ECO:0000256" key="2">
    <source>
        <dbReference type="ARBA" id="ARBA00022475"/>
    </source>
</evidence>
<dbReference type="STRING" id="1116391.PM3016_6360"/>
<dbReference type="GO" id="GO:0005886">
    <property type="term" value="C:plasma membrane"/>
    <property type="evidence" value="ECO:0007669"/>
    <property type="project" value="UniProtKB-SubCell"/>
</dbReference>
<dbReference type="Proteomes" id="UP000007523">
    <property type="component" value="Chromosome"/>
</dbReference>
<dbReference type="HOGENOM" id="CLU_051162_0_0_9"/>
<evidence type="ECO:0000256" key="5">
    <source>
        <dbReference type="ARBA" id="ARBA00023136"/>
    </source>
</evidence>
<keyword evidence="8" id="KW-1185">Reference proteome</keyword>
<evidence type="ECO:0008006" key="9">
    <source>
        <dbReference type="Google" id="ProtNLM"/>
    </source>
</evidence>
<dbReference type="InterPro" id="IPR050833">
    <property type="entry name" value="Poly_Biosynth_Transport"/>
</dbReference>
<evidence type="ECO:0000256" key="1">
    <source>
        <dbReference type="ARBA" id="ARBA00004651"/>
    </source>
</evidence>
<keyword evidence="5 6" id="KW-0472">Membrane</keyword>
<feature type="transmembrane region" description="Helical" evidence="6">
    <location>
        <begin position="57"/>
        <end position="79"/>
    </location>
</feature>
<comment type="subcellular location">
    <subcellularLocation>
        <location evidence="1">Cell membrane</location>
        <topology evidence="1">Multi-pass membrane protein</topology>
    </subcellularLocation>
</comment>
<evidence type="ECO:0000256" key="4">
    <source>
        <dbReference type="ARBA" id="ARBA00022989"/>
    </source>
</evidence>
<evidence type="ECO:0000256" key="3">
    <source>
        <dbReference type="ARBA" id="ARBA00022692"/>
    </source>
</evidence>
<gene>
    <name evidence="7" type="ORF">PM3016_6360</name>
</gene>
<feature type="transmembrane region" description="Helical" evidence="6">
    <location>
        <begin position="200"/>
        <end position="218"/>
    </location>
</feature>
<feature type="transmembrane region" description="Helical" evidence="6">
    <location>
        <begin position="323"/>
        <end position="347"/>
    </location>
</feature>
<evidence type="ECO:0000313" key="8">
    <source>
        <dbReference type="Proteomes" id="UP000007523"/>
    </source>
</evidence>
<accession>H6NE39</accession>
<keyword evidence="3 6" id="KW-0812">Transmembrane</keyword>
<dbReference type="AlphaFoldDB" id="H6NE39"/>
<feature type="transmembrane region" description="Helical" evidence="6">
    <location>
        <begin position="140"/>
        <end position="164"/>
    </location>
</feature>
<evidence type="ECO:0000313" key="7">
    <source>
        <dbReference type="EMBL" id="AFC32992.1"/>
    </source>
</evidence>
<dbReference type="Pfam" id="PF13440">
    <property type="entry name" value="Polysacc_synt_3"/>
    <property type="match status" value="1"/>
</dbReference>
<dbReference type="RefSeq" id="WP_014372143.1">
    <property type="nucleotide sequence ID" value="NC_016935.1"/>
</dbReference>
<feature type="transmembrane region" description="Helical" evidence="6">
    <location>
        <begin position="445"/>
        <end position="465"/>
    </location>
</feature>
<feature type="transmembrane region" description="Helical" evidence="6">
    <location>
        <begin position="477"/>
        <end position="502"/>
    </location>
</feature>
<evidence type="ECO:0000256" key="6">
    <source>
        <dbReference type="SAM" id="Phobius"/>
    </source>
</evidence>